<dbReference type="AlphaFoldDB" id="O81307"/>
<feature type="compositionally biased region" description="Basic residues" evidence="1">
    <location>
        <begin position="273"/>
        <end position="283"/>
    </location>
</feature>
<reference key="4">
    <citation type="journal article" date="1999" name="Nature">
        <title>Sequence and analysis of chromosome 4 of the plant Arabidopsis thaliana.</title>
        <authorList>
            <consortium name="EU"/>
            <consortium name="CSHL and WU Arabidopsis Sequencing Project"/>
            <person name="Mayer K."/>
            <person name="Schuller C."/>
            <person name="Wambutt R."/>
            <person name="Murphy G."/>
            <person name="Volckaert G."/>
            <person name="Pohl T."/>
            <person name="Dusterhoft A."/>
            <person name="Stiekema W."/>
            <person name="Entian K.D."/>
            <person name="Terryn N."/>
            <person name="Harris B."/>
            <person name="Ansorge W."/>
            <person name="Brandt P."/>
            <person name="Grivell L."/>
            <person name="Rieger M."/>
            <person name="Weichselgartner M."/>
            <person name="de Simone V."/>
            <person name="Obermaier B."/>
            <person name="Mache R."/>
            <person name="Muller M."/>
            <person name="Kreis M."/>
            <person name="Delseny M."/>
            <person name="Puigdomenech P."/>
            <person name="Watson M."/>
            <person name="Schmidtheini T."/>
            <person name="Reichert B."/>
            <person name="Portatelle D."/>
            <person name="Perez-Alonso M."/>
            <person name="Boutry M."/>
            <person name="Bancroft I."/>
            <person name="Vos P."/>
            <person name="Hoheisel J."/>
            <person name="Zimmermann W."/>
            <person name="Wedler H."/>
            <person name="Ridley P."/>
            <person name="Langham S.A."/>
            <person name="McCullagh B."/>
            <person name="Bilham L."/>
            <person name="Robben J."/>
            <person name="Van der Schueren J."/>
            <person name="Grymonprez B."/>
            <person name="Chuang Y.J."/>
            <person name="Vandenbussche F."/>
            <person name="Braeken M."/>
            <person name="Weltjens I."/>
            <person name="Voet M."/>
            <person name="Bastiaens I."/>
            <person name="Aert R."/>
            <person name="Defoor E."/>
            <person name="Weitzenegger T."/>
            <person name="Bothe G."/>
            <person name="Ramsperger U."/>
            <person name="Hilbert H."/>
            <person name="Braun M."/>
            <person name="Holzer E."/>
            <person name="Brandt A."/>
            <person name="Peters S."/>
            <person name="van Staveren M."/>
            <person name="Dirske W."/>
            <person name="Mooijman P."/>
            <person name="Klein Lankhorst R."/>
            <person name="Rose M."/>
            <person name="Hauf J."/>
            <person name="Kotter P."/>
            <person name="Berneiser S."/>
            <person name="Hempel S."/>
            <person name="Feldpausch M."/>
            <person name="Lamberth S."/>
            <person name="Van den Daele H."/>
            <person name="De Keyser A."/>
            <person name="Buysshaert C."/>
            <person name="Gielen J."/>
            <person name="Villarroel R."/>
            <person name="De Clercq R."/>
            <person name="Van Montagu M."/>
            <person name="Rogers J."/>
            <person name="Cronin A."/>
            <person name="Quail M."/>
            <person name="Bray-Allen S."/>
            <person name="Clark L."/>
            <person name="Doggett J."/>
            <person name="Hall S."/>
            <person name="Kay M."/>
            <person name="Lennard N."/>
            <person name="McLay K."/>
            <person name="Mayes R."/>
            <person name="Pettett A."/>
            <person name="Rajandream M.A."/>
            <person name="Lyne M."/>
            <person name="Benes V."/>
            <person name="Rechmann S."/>
            <person name="Borkova D."/>
            <person name="Blocker H."/>
            <person name="Scharfe M."/>
            <person name="Grimm M."/>
            <person name="Lohnert T.H."/>
            <person name="Dose S."/>
            <person name="de Haan M."/>
            <person name="Maarse A."/>
            <person name="Schafer M."/>
            <person name="Muller-Auer S."/>
            <person name="Gabel C."/>
            <person name="Fuchs M."/>
            <person name="Fartmann B."/>
            <person name="Granderath K."/>
            <person name="Dauner D."/>
            <person name="Herzl A."/>
            <person name="Neumann S."/>
            <person name="Argiriou A."/>
            <person name="Vitale D."/>
            <person name="Liguori R."/>
            <person name="Piravandi E."/>
            <person name="Massenet O."/>
            <person name="Quigley F."/>
            <person name="Clabauld G."/>
            <person name="Mundlein A."/>
            <person name="Felber R."/>
            <person name="Schnabl S."/>
            <person name="Hiller R."/>
            <person name="Schmidt W."/>
            <person name="Lecharny A."/>
            <person name="Aubourg S."/>
            <person name="Chefdor F."/>
            <person name="Cooke R."/>
            <person name="Berger C."/>
            <person name="Montfort A."/>
            <person name="Casacuberta E."/>
            <person name="Gibbons T."/>
            <person name="Weber N."/>
            <person name="Vandenbol M."/>
            <person name="Bargues M."/>
            <person name="Terol J."/>
            <person name="Torres A."/>
            <person name="Perez-Perez A."/>
            <person name="Purnelle B."/>
            <person name="Bent E."/>
            <person name="Johnson S."/>
            <person name="Tacon D."/>
            <person name="Jesse T."/>
            <person name="Heijnen L."/>
            <person name="Schwarz S."/>
            <person name="Scholler P."/>
            <person name="Heber S."/>
            <person name="Francs P."/>
            <person name="Bielke C."/>
            <person name="Frishman D."/>
            <person name="Haase D."/>
            <person name="Lemcke K."/>
            <person name="Mewes H.W."/>
            <person name="Stocker S."/>
            <person name="Zaccaria P."/>
            <person name="Bevan M."/>
            <person name="Wilson R.K."/>
            <person name="de la Bastide M."/>
            <person name="Habermann K."/>
            <person name="Parnell L."/>
            <person name="Dedhia N."/>
            <person name="Gnoj L."/>
            <person name="Schutz K."/>
            <person name="Huang E."/>
            <person name="Spiegel L."/>
            <person name="Sehkon M."/>
            <person name="Murray J."/>
            <person name="Sheet P."/>
            <person name="Cordes M."/>
            <person name="Abu-Threideh J."/>
            <person name="Stoneking T."/>
            <person name="Kalicki J."/>
            <person name="Graves T."/>
            <person name="Harmon G."/>
            <person name="Edwards J."/>
            <person name="Latreille P."/>
            <person name="Courtney L."/>
            <person name="Cloud J."/>
            <person name="Abbott A."/>
            <person name="Scott K."/>
            <person name="Johnson D."/>
            <person name="Minx P."/>
            <person name="Bentley D."/>
            <person name="Fulton B."/>
            <person name="Miller N."/>
            <person name="Greco T."/>
            <person name="Kemp K."/>
            <person name="Kramer J."/>
            <person name="Fulton L."/>
            <person name="Mardis E."/>
            <person name="Dante M."/>
            <person name="Pepin K."/>
            <person name="Hillier L."/>
            <person name="Nelson J."/>
            <person name="Spieth J."/>
            <person name="Ryan E."/>
            <person name="Andrews S."/>
            <person name="Geisel C."/>
            <person name="Layman D."/>
            <person name="Du H."/>
            <person name="Ali J."/>
            <person name="Berghoff A."/>
            <person name="Jones K."/>
            <person name="Drone K."/>
            <person name="Cotton M."/>
            <person name="Joshu C."/>
            <person name="Antonoiu B."/>
            <person name="Zidanic M."/>
            <person name="Strong C."/>
            <person name="Sun H."/>
            <person name="Lamar B."/>
            <person name="Yordan C."/>
            <person name="Ma P."/>
            <person name="Zhong J."/>
            <person name="Preston R."/>
            <person name="Vil D."/>
            <person name="Shekher M."/>
            <person name="Matero A."/>
            <person name="Shah R."/>
            <person name="Swaby I.K."/>
            <person name="O'Shaughnessy A."/>
            <person name="Rodriguez M."/>
            <person name="Hoffmann J."/>
            <person name="Till S."/>
            <person name="Granat S."/>
            <person name="Shohdy N."/>
            <person name="Hasegawa A."/>
            <person name="Hameed A."/>
            <person name="Lodhi M."/>
            <person name="Johnson A."/>
            <person name="Chen E."/>
            <person name="Marra M."/>
            <person name="Martienssen R."/>
            <person name="McCombie W.R."/>
        </authorList>
    </citation>
    <scope>NUCLEOTIDE SEQUENCE [LARGE SCALE GENOMIC DNA]</scope>
    <source>
        <strain>cv. Columbia</strain>
    </source>
</reference>
<dbReference type="GO" id="GO:1990817">
    <property type="term" value="F:poly(A) RNA polymerase activity"/>
    <property type="evidence" value="ECO:0007669"/>
    <property type="project" value="InterPro"/>
</dbReference>
<dbReference type="EMBL" id="AL161471">
    <property type="protein sequence ID" value="CAB80764.1"/>
    <property type="molecule type" value="Genomic_DNA"/>
</dbReference>
<reference evidence="4" key="3">
    <citation type="submission" date="1998-06" db="EMBL/GenBank/DDBJ databases">
        <title>The sequence of A. thaliana F6N15.</title>
        <authorList>
            <person name="Ryan E."/>
            <person name="Edwards J."/>
            <person name="Pape K."/>
        </authorList>
    </citation>
    <scope>NUCLEOTIDE SEQUENCE</scope>
</reference>
<keyword evidence="2" id="KW-1133">Transmembrane helix</keyword>
<gene>
    <name evidence="4" type="primary">F6N15.10</name>
    <name evidence="5" type="ordered locus">At4g00060</name>
</gene>
<dbReference type="GO" id="GO:0009793">
    <property type="term" value="P:embryo development ending in seed dormancy"/>
    <property type="evidence" value="ECO:0000315"/>
    <property type="project" value="TAIR"/>
</dbReference>
<dbReference type="PANTHER" id="PTHR23092:SF48">
    <property type="entry name" value="NUCLEOTIDYLTRANSFERASE FAMILY PROTEIN"/>
    <property type="match status" value="1"/>
</dbReference>
<feature type="transmembrane region" description="Helical" evidence="2">
    <location>
        <begin position="1083"/>
        <end position="1102"/>
    </location>
</feature>
<feature type="region of interest" description="Disordered" evidence="1">
    <location>
        <begin position="252"/>
        <end position="308"/>
    </location>
</feature>
<dbReference type="EMBL" id="AF069299">
    <property type="protein sequence ID" value="AAC19309.1"/>
    <property type="molecule type" value="Genomic_DNA"/>
</dbReference>
<organism evidence="4">
    <name type="scientific">Arabidopsis thaliana</name>
    <name type="common">Mouse-ear cress</name>
    <dbReference type="NCBI Taxonomy" id="3702"/>
    <lineage>
        <taxon>Eukaryota</taxon>
        <taxon>Viridiplantae</taxon>
        <taxon>Streptophyta</taxon>
        <taxon>Embryophyta</taxon>
        <taxon>Tracheophyta</taxon>
        <taxon>Spermatophyta</taxon>
        <taxon>Magnoliopsida</taxon>
        <taxon>eudicotyledons</taxon>
        <taxon>Gunneridae</taxon>
        <taxon>Pentapetalae</taxon>
        <taxon>rosids</taxon>
        <taxon>malvids</taxon>
        <taxon>Brassicales</taxon>
        <taxon>Brassicaceae</taxon>
        <taxon>Camelineae</taxon>
        <taxon>Arabidopsis</taxon>
    </lineage>
</organism>
<dbReference type="InterPro" id="IPR045862">
    <property type="entry name" value="Trf4-like"/>
</dbReference>
<feature type="compositionally biased region" description="Basic and acidic residues" evidence="1">
    <location>
        <begin position="486"/>
        <end position="502"/>
    </location>
</feature>
<dbReference type="InterPro" id="IPR043519">
    <property type="entry name" value="NT_sf"/>
</dbReference>
<sequence>MENRHLPSKFFSSASSMAQNQLIDSLTSHISLYHSHSSSSSMANTIPNPRSAILRWFSSLSVHQRLSHLTVVDPKFVQILLQMLGYIRTKGPCSFIILPDLPSSSDLPSLCFKKSRGLISRVSESNESERFVFDSTRLFGSGEGERAQDCSCSVNSLDSVVMAEEFLTNVDRFVETMDVLSDGAFLRGEESDLGSNWVELEWLKAKGYYSMEAFVANSSMGTITTLVDCILRKLRGFLMVISIDSVKSELLDDNTHKCSPSSSSNQKLGSTNRKQKGKTRNMKKPTPEAKSDKNVNLSTKNGKKDQAKLEFNKSREAIECKKVPTASTMINDPEASAATMEVVPGLVARKGRTKKKRKEKNKSKKCTSLENNGEVNKSVVNSSAIVKASKCDSSCTSANQHPQEYINAQIIEEHGSFSCERNRSGTCASVNGAANCEYSGEEESHSKAETHVISSDLSSVDPAGGPSCENVNPQKSCCRGDRKEKLTMPNERSRTLDEGESHRIHHQRREAGYGFASSSSEFVSYEWPAVAPMYFSHVSSHLPTATDRLHLDVGHNLHPYVRQPFVSTVQHARNPSIEGSHKQVLSRPMPMSLDWPPMVHSNCGLTTAFTCNYDSGILVDIPEQKNKHELGNECENNWMLEEDFEVHTVSGVDYNQYFGGGVMYWNPSDHLGTGFSRPPSLSSDDSSWAWHEAEMKRSVDDMVAFSSSYSANGLDSPTAASFCSPFHPLGPPNQPLGYVVPGNEISTKILQAPPTTIEGAGEEEVSGTLASLSGDVEGNSGDSLPYPILRPIIIPNMSKSEYKRSYDTKSPNVPPTRREHPRIKRPPSPVVLCVPRAPRPPPPSPVSNSRARRGFPTVRSGSSSPRHWGMRGWFHDGVNWEEPRGAEIVLPWRNKSLAVRPIIQPLPGALLQDHLIAMSQLGRDQEHVSNVFDIYPDVAFPLQPPELLNCPMQGESLSLIHENYMSIFEVCIYFSWDGVSSNPLNYILLAKVAAENMARKPYINWAIKRVTRSLQVLWPRSRTNIFGSSATGLSLPSSDVDLVVCLPPVRNLVSKPKIIPHLVLKIYISLLLKWVVVYNQDSVLKFYIYFILMMNTCLYIFVLGASLIIPYMVLFFLICGCSGHVIYEIPIIMLVVEVPCDLICSIQSPKDGPDCITVDQDSNGNTEMVGFEDSAAANSLPTNTGNLAIAKSVRLDISFKTPSHTGLQTTQLVKDLTEQFPAATPLALVLKQFLADRTLDQSYSGGLSSYCLVRCILLLK</sequence>
<reference evidence="5" key="5">
    <citation type="submission" date="2000-03" db="EMBL/GenBank/DDBJ databases">
        <authorList>
            <person name="EU Arabidopsis sequencing project"/>
        </authorList>
    </citation>
    <scope>NUCLEOTIDE SEQUENCE</scope>
</reference>
<reference evidence="4" key="2">
    <citation type="submission" date="1998-06" db="EMBL/GenBank/DDBJ databases">
        <title>The A. thaliana Genome Sequencing Project.</title>
        <authorList>
            <person name="WashU"/>
        </authorList>
    </citation>
    <scope>NUCLEOTIDE SEQUENCE</scope>
</reference>
<reference evidence="5" key="6">
    <citation type="submission" date="2000-03" db="EMBL/GenBank/DDBJ databases">
        <authorList>
            <person name="Wilson R."/>
            <person name="Lamar B."/>
            <person name="Stoneking T."/>
            <person name="Stumpf J."/>
            <person name="Mewes H.W."/>
            <person name="Lemcke K."/>
            <person name="Mayer K.F.X."/>
        </authorList>
    </citation>
    <scope>NUCLEOTIDE SEQUENCE</scope>
</reference>
<dbReference type="Gene3D" id="1.10.1410.10">
    <property type="match status" value="1"/>
</dbReference>
<dbReference type="InterPro" id="IPR054708">
    <property type="entry name" value="MTPAP-like_central"/>
</dbReference>
<dbReference type="SUPFAM" id="SSF81301">
    <property type="entry name" value="Nucleotidyltransferase"/>
    <property type="match status" value="1"/>
</dbReference>
<feature type="domain" description="Poly(A) RNA polymerase mitochondrial-like central palm" evidence="3">
    <location>
        <begin position="1007"/>
        <end position="1051"/>
    </location>
</feature>
<reference evidence="4" key="1">
    <citation type="submission" date="1998-05" db="EMBL/GenBank/DDBJ databases">
        <authorList>
            <person name="Waterston R."/>
        </authorList>
    </citation>
    <scope>NUCLEOTIDE SEQUENCE</scope>
</reference>
<protein>
    <submittedName>
        <fullName evidence="4">F6N15.10 protein</fullName>
    </submittedName>
</protein>
<evidence type="ECO:0000256" key="1">
    <source>
        <dbReference type="SAM" id="MobiDB-lite"/>
    </source>
</evidence>
<feature type="compositionally biased region" description="Polar residues" evidence="1">
    <location>
        <begin position="257"/>
        <end position="272"/>
    </location>
</feature>
<evidence type="ECO:0000259" key="3">
    <source>
        <dbReference type="Pfam" id="PF22600"/>
    </source>
</evidence>
<feature type="transmembrane region" description="Helical" evidence="2">
    <location>
        <begin position="1058"/>
        <end position="1076"/>
    </location>
</feature>
<dbReference type="PANTHER" id="PTHR23092">
    <property type="entry name" value="POLY(A) RNA POLYMERASE"/>
    <property type="match status" value="1"/>
</dbReference>
<dbReference type="PIR" id="T01334">
    <property type="entry name" value="T01334"/>
</dbReference>
<proteinExistence type="predicted"/>
<dbReference type="ExpressionAtlas" id="O81307">
    <property type="expression patterns" value="baseline and differential"/>
</dbReference>
<dbReference type="Pfam" id="PF22600">
    <property type="entry name" value="MTPAP-like_central"/>
    <property type="match status" value="1"/>
</dbReference>
<evidence type="ECO:0000313" key="4">
    <source>
        <dbReference type="EMBL" id="AAC19309.1"/>
    </source>
</evidence>
<dbReference type="Gene3D" id="3.30.460.10">
    <property type="entry name" value="Beta Polymerase, domain 2"/>
    <property type="match status" value="1"/>
</dbReference>
<dbReference type="TAIR" id="AT4G00060"/>
<keyword evidence="2" id="KW-0472">Membrane</keyword>
<name>O81307_ARATH</name>
<feature type="region of interest" description="Disordered" evidence="1">
    <location>
        <begin position="803"/>
        <end position="863"/>
    </location>
</feature>
<accession>O81307</accession>
<evidence type="ECO:0000256" key="2">
    <source>
        <dbReference type="SAM" id="Phobius"/>
    </source>
</evidence>
<feature type="region of interest" description="Disordered" evidence="1">
    <location>
        <begin position="486"/>
        <end position="505"/>
    </location>
</feature>
<evidence type="ECO:0000313" key="5">
    <source>
        <dbReference type="EMBL" id="CAB80764.1"/>
    </source>
</evidence>
<keyword evidence="2" id="KW-0812">Transmembrane</keyword>